<dbReference type="RefSeq" id="WP_153116270.1">
    <property type="nucleotide sequence ID" value="NZ_JACIGE010000017.1"/>
</dbReference>
<evidence type="ECO:0000256" key="3">
    <source>
        <dbReference type="SAM" id="Phobius"/>
    </source>
</evidence>
<keyword evidence="3" id="KW-1133">Transmembrane helix</keyword>
<feature type="domain" description="Methyl-accepting transducer" evidence="4">
    <location>
        <begin position="157"/>
        <end position="352"/>
    </location>
</feature>
<name>A0A840GB01_RHOTE</name>
<dbReference type="PROSITE" id="PS50111">
    <property type="entry name" value="CHEMOTAXIS_TRANSDUC_2"/>
    <property type="match status" value="1"/>
</dbReference>
<evidence type="ECO:0000256" key="1">
    <source>
        <dbReference type="ARBA" id="ARBA00023224"/>
    </source>
</evidence>
<keyword evidence="6" id="KW-1185">Reference proteome</keyword>
<dbReference type="GO" id="GO:0016020">
    <property type="term" value="C:membrane"/>
    <property type="evidence" value="ECO:0007669"/>
    <property type="project" value="InterPro"/>
</dbReference>
<evidence type="ECO:0000313" key="5">
    <source>
        <dbReference type="EMBL" id="MBB4249045.1"/>
    </source>
</evidence>
<accession>A0A840GB01</accession>
<evidence type="ECO:0000259" key="4">
    <source>
        <dbReference type="PROSITE" id="PS50111"/>
    </source>
</evidence>
<protein>
    <submittedName>
        <fullName evidence="5">Methyl-accepting chemotaxis protein</fullName>
    </submittedName>
</protein>
<keyword evidence="3" id="KW-0812">Transmembrane</keyword>
<evidence type="ECO:0000313" key="6">
    <source>
        <dbReference type="Proteomes" id="UP000587070"/>
    </source>
</evidence>
<dbReference type="SUPFAM" id="SSF58104">
    <property type="entry name" value="Methyl-accepting chemotaxis protein (MCP) signaling domain"/>
    <property type="match status" value="1"/>
</dbReference>
<dbReference type="Gene3D" id="1.10.287.950">
    <property type="entry name" value="Methyl-accepting chemotaxis protein"/>
    <property type="match status" value="1"/>
</dbReference>
<dbReference type="Pfam" id="PF00015">
    <property type="entry name" value="MCPsignal"/>
    <property type="match status" value="1"/>
</dbReference>
<sequence length="434" mass="47210">MSKPASPEPKPIRVPGAGVVVRLVLAALTAMLVSSLVAWFCSPWLHDTLLEPAGVSLAGDFTITTLLSMLSFVPLTLLLSWTFIRKELAVVRRALREGTVRLQGDRVRENAVHGELNNVAPYLEIMNRQLEGAIAETEGGVVAVIGEINTINALSHAQIDAIKQSTHDGVKLTEVTRQQSSYNRDVIKVLDEHMHSHQHELALNLERVERLSREVGELSPLVGVISEIAKQTNLLALNAAIEAARAGESGRGFAVVADEVRKLSTQTAGAAADIATKISAAAKGAEQELLMAKAAISTYETSSELRRIIDDLGSMDARFSEGTQALMEVMDRVDGNNRQLVERLSEALGQLQFQDVVRQRIEQIQCALHELDEHLLGLAQNVNDPLWDGLLQQTLKARLDSHLDRYVMDSQRAAHATVTGSGAAGDSRPAIELF</sequence>
<dbReference type="AlphaFoldDB" id="A0A840GB01"/>
<dbReference type="OrthoDB" id="8781344at2"/>
<keyword evidence="1 2" id="KW-0807">Transducer</keyword>
<feature type="transmembrane region" description="Helical" evidence="3">
    <location>
        <begin position="20"/>
        <end position="41"/>
    </location>
</feature>
<comment type="caution">
    <text evidence="5">The sequence shown here is derived from an EMBL/GenBank/DDBJ whole genome shotgun (WGS) entry which is preliminary data.</text>
</comment>
<dbReference type="InterPro" id="IPR004089">
    <property type="entry name" value="MCPsignal_dom"/>
</dbReference>
<dbReference type="PANTHER" id="PTHR32089:SF112">
    <property type="entry name" value="LYSOZYME-LIKE PROTEIN-RELATED"/>
    <property type="match status" value="1"/>
</dbReference>
<dbReference type="SMART" id="SM00283">
    <property type="entry name" value="MA"/>
    <property type="match status" value="1"/>
</dbReference>
<dbReference type="GO" id="GO:0007165">
    <property type="term" value="P:signal transduction"/>
    <property type="evidence" value="ECO:0007669"/>
    <property type="project" value="UniProtKB-KW"/>
</dbReference>
<feature type="transmembrane region" description="Helical" evidence="3">
    <location>
        <begin position="61"/>
        <end position="84"/>
    </location>
</feature>
<dbReference type="Proteomes" id="UP000587070">
    <property type="component" value="Unassembled WGS sequence"/>
</dbReference>
<dbReference type="EMBL" id="JACIGE010000017">
    <property type="protein sequence ID" value="MBB4249045.1"/>
    <property type="molecule type" value="Genomic_DNA"/>
</dbReference>
<reference evidence="5 6" key="1">
    <citation type="submission" date="2020-08" db="EMBL/GenBank/DDBJ databases">
        <title>Genome sequencing of Purple Non-Sulfur Bacteria from various extreme environments.</title>
        <authorList>
            <person name="Mayer M."/>
        </authorList>
    </citation>
    <scope>NUCLEOTIDE SEQUENCE [LARGE SCALE GENOMIC DNA]</scope>
    <source>
        <strain evidence="5 6">2761</strain>
    </source>
</reference>
<organism evidence="5 6">
    <name type="scientific">Rhodocyclus tenuis</name>
    <name type="common">Rhodospirillum tenue</name>
    <dbReference type="NCBI Taxonomy" id="1066"/>
    <lineage>
        <taxon>Bacteria</taxon>
        <taxon>Pseudomonadati</taxon>
        <taxon>Pseudomonadota</taxon>
        <taxon>Betaproteobacteria</taxon>
        <taxon>Rhodocyclales</taxon>
        <taxon>Rhodocyclaceae</taxon>
        <taxon>Rhodocyclus</taxon>
    </lineage>
</organism>
<gene>
    <name evidence="5" type="ORF">GGD90_003448</name>
</gene>
<keyword evidence="3" id="KW-0472">Membrane</keyword>
<evidence type="ECO:0000256" key="2">
    <source>
        <dbReference type="PROSITE-ProRule" id="PRU00284"/>
    </source>
</evidence>
<dbReference type="PANTHER" id="PTHR32089">
    <property type="entry name" value="METHYL-ACCEPTING CHEMOTAXIS PROTEIN MCPB"/>
    <property type="match status" value="1"/>
</dbReference>
<proteinExistence type="predicted"/>